<evidence type="ECO:0000256" key="1">
    <source>
        <dbReference type="ARBA" id="ARBA00022723"/>
    </source>
</evidence>
<gene>
    <name evidence="6" type="ORF">BEP19_03895</name>
</gene>
<reference evidence="6 7" key="1">
    <citation type="submission" date="2016-08" db="EMBL/GenBank/DDBJ databases">
        <title>Novel Firmicute Genomes.</title>
        <authorList>
            <person name="Poppleton D.I."/>
            <person name="Gribaldo S."/>
        </authorList>
    </citation>
    <scope>NUCLEOTIDE SEQUENCE [LARGE SCALE GENOMIC DNA]</scope>
    <source>
        <strain evidence="6 7">RAOx-1</strain>
    </source>
</reference>
<dbReference type="PROSITE" id="PS51128">
    <property type="entry name" value="ZF_DKSA_2"/>
    <property type="match status" value="1"/>
</dbReference>
<evidence type="ECO:0000256" key="2">
    <source>
        <dbReference type="ARBA" id="ARBA00022771"/>
    </source>
</evidence>
<comment type="caution">
    <text evidence="6">The sequence shown here is derived from an EMBL/GenBank/DDBJ whole genome shotgun (WGS) entry which is preliminary data.</text>
</comment>
<keyword evidence="1" id="KW-0479">Metal-binding</keyword>
<dbReference type="Pfam" id="PF01258">
    <property type="entry name" value="zf-dskA_traR"/>
    <property type="match status" value="1"/>
</dbReference>
<dbReference type="InterPro" id="IPR000962">
    <property type="entry name" value="Znf_DskA_TraR"/>
</dbReference>
<dbReference type="NCBIfam" id="TIGR02890">
    <property type="entry name" value="bacill_yteA"/>
    <property type="match status" value="1"/>
</dbReference>
<dbReference type="PANTHER" id="PTHR33823:SF4">
    <property type="entry name" value="GENERAL STRESS PROTEIN 16O"/>
    <property type="match status" value="1"/>
</dbReference>
<evidence type="ECO:0000256" key="3">
    <source>
        <dbReference type="ARBA" id="ARBA00022833"/>
    </source>
</evidence>
<sequence length="248" mass="28334">MLSPEQLSSLRTELLREEQDLRERMEENNHYDLDKAMIKESLGELSSYDNHPADHGSELFERQKDIALNEHAEEHLQDVQAALNAIEQGAYGSCEICSKAIPYERLQALPTATRCMEHSPNKTVSQDRPIEEEVLDPPFGQFDFDEQDTTMYDAEDAWQDVARYGSSDTPSDFFDQKKTDYNEMFLESDEPIGFTEAVEEFLMADLEGNFIGIAQSPVHDAYEDELDDEGIISITGGFGHPMWDYDQQ</sequence>
<evidence type="ECO:0000313" key="7">
    <source>
        <dbReference type="Proteomes" id="UP000284219"/>
    </source>
</evidence>
<dbReference type="InterPro" id="IPR014240">
    <property type="entry name" value="YteA"/>
</dbReference>
<evidence type="ECO:0000259" key="5">
    <source>
        <dbReference type="Pfam" id="PF01258"/>
    </source>
</evidence>
<protein>
    <recommendedName>
        <fullName evidence="5">Zinc finger DksA/TraR C4-type domain-containing protein</fullName>
    </recommendedName>
</protein>
<dbReference type="Gene3D" id="1.20.120.910">
    <property type="entry name" value="DksA, coiled-coil domain"/>
    <property type="match status" value="1"/>
</dbReference>
<evidence type="ECO:0000313" key="6">
    <source>
        <dbReference type="EMBL" id="RKD24987.1"/>
    </source>
</evidence>
<dbReference type="InterPro" id="IPR037187">
    <property type="entry name" value="DnaK_N"/>
</dbReference>
<feature type="domain" description="Zinc finger DksA/TraR C4-type" evidence="5">
    <location>
        <begin position="89"/>
        <end position="117"/>
    </location>
</feature>
<keyword evidence="7" id="KW-1185">Reference proteome</keyword>
<name>A0A419SLN9_9BACL</name>
<feature type="zinc finger region" description="dksA C4-type" evidence="4">
    <location>
        <begin position="94"/>
        <end position="118"/>
    </location>
</feature>
<dbReference type="AlphaFoldDB" id="A0A419SLN9"/>
<dbReference type="SUPFAM" id="SSF109635">
    <property type="entry name" value="DnaK suppressor protein DksA, alpha-hairpin domain"/>
    <property type="match status" value="1"/>
</dbReference>
<dbReference type="OrthoDB" id="9811543at2"/>
<organism evidence="6 7">
    <name type="scientific">Ammoniphilus oxalaticus</name>
    <dbReference type="NCBI Taxonomy" id="66863"/>
    <lineage>
        <taxon>Bacteria</taxon>
        <taxon>Bacillati</taxon>
        <taxon>Bacillota</taxon>
        <taxon>Bacilli</taxon>
        <taxon>Bacillales</taxon>
        <taxon>Paenibacillaceae</taxon>
        <taxon>Aneurinibacillus group</taxon>
        <taxon>Ammoniphilus</taxon>
    </lineage>
</organism>
<dbReference type="RefSeq" id="WP_120188805.1">
    <property type="nucleotide sequence ID" value="NZ_MCHY01000007.1"/>
</dbReference>
<evidence type="ECO:0000256" key="4">
    <source>
        <dbReference type="PROSITE-ProRule" id="PRU00510"/>
    </source>
</evidence>
<accession>A0A419SLN9</accession>
<keyword evidence="2" id="KW-0863">Zinc-finger</keyword>
<proteinExistence type="predicted"/>
<keyword evidence="3" id="KW-0862">Zinc</keyword>
<dbReference type="SUPFAM" id="SSF57716">
    <property type="entry name" value="Glucocorticoid receptor-like (DNA-binding domain)"/>
    <property type="match status" value="1"/>
</dbReference>
<dbReference type="PANTHER" id="PTHR33823">
    <property type="entry name" value="RNA POLYMERASE-BINDING TRANSCRIPTION FACTOR DKSA-RELATED"/>
    <property type="match status" value="1"/>
</dbReference>
<dbReference type="GO" id="GO:0008270">
    <property type="term" value="F:zinc ion binding"/>
    <property type="evidence" value="ECO:0007669"/>
    <property type="project" value="UniProtKB-KW"/>
</dbReference>
<dbReference type="EMBL" id="MCHY01000007">
    <property type="protein sequence ID" value="RKD24987.1"/>
    <property type="molecule type" value="Genomic_DNA"/>
</dbReference>
<dbReference type="Proteomes" id="UP000284219">
    <property type="component" value="Unassembled WGS sequence"/>
</dbReference>